<proteinExistence type="inferred from homology"/>
<dbReference type="PANTHER" id="PTHR30572:SF4">
    <property type="entry name" value="ABC TRANSPORTER PERMEASE YTRF"/>
    <property type="match status" value="1"/>
</dbReference>
<evidence type="ECO:0000256" key="7">
    <source>
        <dbReference type="SAM" id="Phobius"/>
    </source>
</evidence>
<keyword evidence="2" id="KW-1003">Cell membrane</keyword>
<gene>
    <name evidence="9" type="ORF">Pma05_43920</name>
</gene>
<keyword evidence="10" id="KW-1185">Reference proteome</keyword>
<dbReference type="PANTHER" id="PTHR30572">
    <property type="entry name" value="MEMBRANE COMPONENT OF TRANSPORTER-RELATED"/>
    <property type="match status" value="1"/>
</dbReference>
<feature type="transmembrane region" description="Helical" evidence="7">
    <location>
        <begin position="1028"/>
        <end position="1050"/>
    </location>
</feature>
<reference evidence="9 10" key="1">
    <citation type="submission" date="2021-01" db="EMBL/GenBank/DDBJ databases">
        <title>Whole genome shotgun sequence of Plantactinospora mayteni NBRC 109088.</title>
        <authorList>
            <person name="Komaki H."/>
            <person name="Tamura T."/>
        </authorList>
    </citation>
    <scope>NUCLEOTIDE SEQUENCE [LARGE SCALE GENOMIC DNA]</scope>
    <source>
        <strain evidence="9 10">NBRC 109088</strain>
    </source>
</reference>
<evidence type="ECO:0000313" key="10">
    <source>
        <dbReference type="Proteomes" id="UP000621500"/>
    </source>
</evidence>
<feature type="transmembrane region" description="Helical" evidence="7">
    <location>
        <begin position="474"/>
        <end position="495"/>
    </location>
</feature>
<protein>
    <recommendedName>
        <fullName evidence="8">ABC3 transporter permease C-terminal domain-containing protein</fullName>
    </recommendedName>
</protein>
<keyword evidence="5 7" id="KW-0472">Membrane</keyword>
<comment type="subcellular location">
    <subcellularLocation>
        <location evidence="1">Cell membrane</location>
        <topology evidence="1">Multi-pass membrane protein</topology>
    </subcellularLocation>
</comment>
<feature type="transmembrane region" description="Helical" evidence="7">
    <location>
        <begin position="932"/>
        <end position="951"/>
    </location>
</feature>
<organism evidence="9 10">
    <name type="scientific">Plantactinospora mayteni</name>
    <dbReference type="NCBI Taxonomy" id="566021"/>
    <lineage>
        <taxon>Bacteria</taxon>
        <taxon>Bacillati</taxon>
        <taxon>Actinomycetota</taxon>
        <taxon>Actinomycetes</taxon>
        <taxon>Micromonosporales</taxon>
        <taxon>Micromonosporaceae</taxon>
        <taxon>Plantactinospora</taxon>
    </lineage>
</organism>
<dbReference type="InterPro" id="IPR050250">
    <property type="entry name" value="Macrolide_Exporter_MacB"/>
</dbReference>
<dbReference type="InterPro" id="IPR003838">
    <property type="entry name" value="ABC3_permease_C"/>
</dbReference>
<sequence length="1070" mass="110310">MRLVFRRARGAKSLLLAATGATLIATALLTGLAGYSREVVDSGTERAVASASQEERSILVRGTAGSTREELAERDEAVRSRFADGFGGVPADISGAGYAAGRQFAGRTGNAVPDAQGLVFARVVFLDDLPGHALLTDGAWPSPGQRPVQTALAEPVAKILGARVGDRIPITDRVTDRVTEVTVTGVWKPRDARDPYWRLVPEVTDGVATGSATYGPLVVDRADFLDHFLANASAGWLVEPELAGATMTSLGRLGEAASQTTASLPAETGLGNSGLVTTQLDQLVQRLDRAGLVGRSALVTPMLLVVVLGGYALLLVALLLTEQRRGEAALLRARGAGRSQLAGLAAREALLVVLPAAVISPVLATELVRLADRTPMLAAAALHLSPRLDTRAWLIAALAALGCALAMLGPALRRGGSYVGELASRSRPSRRTIAQRAGLDVALVALAVLGWLQLRQYSSPLAGARPDGTLGIDPLLAATPTVGVLAGAVLALRGLPPMARLAERYVDRRSWTGTMLGMWQAGRRPHAGPVLLLALAVAVGTLAWCLAATSERSLTDQANHQVGADLRLVESSGVAPPARAGQLAELPGTERILPAWRDSPRLGTEGLPAGMVALDVTGAERVVRIRDDLVDGGAAGLFAGMSSARVTAPVVPLPPGSTRLTGRITTTGTGGSARIPVRTTAIFTEPHGGHLRIPLGASYDDAPLRFDVELPASGDAPPRLAGFAVDTLGPPGYVVDWRLTDLRASLASGAGPEVPLADGRQWQAVHRSGQTVPAAAGPRGLTVRYQAPESSAAWWRFNSPISFAVAVAPGQGQVPVVATPEALAALRLGVGEQTVLVLAGGAVDVRITGTVAALPGVPEPAALLVDLPSLSTALFHERGIVGAPEEWWLATRTGQHAEAAEAAAGLGGLQVADRMEVASRSGDDPYGVGARAALFAAALGAILLAAVGVTVDVRATARRRVTELAVLHTLGAGPRLLARSLLVEQAFLAGIGVLVGLGVGIGVAATMAPLVVLTPSAERPVPAPLLDVAWLPATGTAAVLLLLALALSGLTAATMRQRLAAAQLRIGEDR</sequence>
<evidence type="ECO:0000256" key="3">
    <source>
        <dbReference type="ARBA" id="ARBA00022692"/>
    </source>
</evidence>
<evidence type="ECO:0000259" key="8">
    <source>
        <dbReference type="Pfam" id="PF02687"/>
    </source>
</evidence>
<evidence type="ECO:0000256" key="5">
    <source>
        <dbReference type="ARBA" id="ARBA00023136"/>
    </source>
</evidence>
<keyword evidence="4 7" id="KW-1133">Transmembrane helix</keyword>
<evidence type="ECO:0000256" key="2">
    <source>
        <dbReference type="ARBA" id="ARBA00022475"/>
    </source>
</evidence>
<feature type="domain" description="ABC3 transporter permease C-terminal" evidence="8">
    <location>
        <begin position="936"/>
        <end position="1050"/>
    </location>
</feature>
<feature type="transmembrane region" description="Helical" evidence="7">
    <location>
        <begin position="433"/>
        <end position="454"/>
    </location>
</feature>
<name>A0ABQ4ET72_9ACTN</name>
<dbReference type="EMBL" id="BONX01000029">
    <property type="protein sequence ID" value="GIG97819.1"/>
    <property type="molecule type" value="Genomic_DNA"/>
</dbReference>
<comment type="similarity">
    <text evidence="6">Belongs to the ABC-4 integral membrane protein family.</text>
</comment>
<feature type="transmembrane region" description="Helical" evidence="7">
    <location>
        <begin position="986"/>
        <end position="1008"/>
    </location>
</feature>
<evidence type="ECO:0000256" key="1">
    <source>
        <dbReference type="ARBA" id="ARBA00004651"/>
    </source>
</evidence>
<evidence type="ECO:0000256" key="4">
    <source>
        <dbReference type="ARBA" id="ARBA00022989"/>
    </source>
</evidence>
<keyword evidence="3 7" id="KW-0812">Transmembrane</keyword>
<feature type="transmembrane region" description="Helical" evidence="7">
    <location>
        <begin position="341"/>
        <end position="364"/>
    </location>
</feature>
<feature type="domain" description="ABC3 transporter permease C-terminal" evidence="8">
    <location>
        <begin position="302"/>
        <end position="413"/>
    </location>
</feature>
<accession>A0ABQ4ET72</accession>
<dbReference type="Proteomes" id="UP000621500">
    <property type="component" value="Unassembled WGS sequence"/>
</dbReference>
<feature type="transmembrane region" description="Helical" evidence="7">
    <location>
        <begin position="298"/>
        <end position="320"/>
    </location>
</feature>
<dbReference type="RefSeq" id="WP_203859293.1">
    <property type="nucleotide sequence ID" value="NZ_BAAAZQ010000006.1"/>
</dbReference>
<dbReference type="Pfam" id="PF02687">
    <property type="entry name" value="FtsX"/>
    <property type="match status" value="2"/>
</dbReference>
<comment type="caution">
    <text evidence="9">The sequence shown here is derived from an EMBL/GenBank/DDBJ whole genome shotgun (WGS) entry which is preliminary data.</text>
</comment>
<evidence type="ECO:0000256" key="6">
    <source>
        <dbReference type="ARBA" id="ARBA00038076"/>
    </source>
</evidence>
<feature type="transmembrane region" description="Helical" evidence="7">
    <location>
        <begin position="530"/>
        <end position="549"/>
    </location>
</feature>
<evidence type="ECO:0000313" key="9">
    <source>
        <dbReference type="EMBL" id="GIG97819.1"/>
    </source>
</evidence>
<feature type="transmembrane region" description="Helical" evidence="7">
    <location>
        <begin position="392"/>
        <end position="412"/>
    </location>
</feature>